<dbReference type="Proteomes" id="UP000019149">
    <property type="component" value="Unassembled WGS sequence"/>
</dbReference>
<comment type="caution">
    <text evidence="2">The sequence shown here is derived from an EMBL/GenBank/DDBJ whole genome shotgun (WGS) entry which is preliminary data.</text>
</comment>
<dbReference type="EMBL" id="APAU02000228">
    <property type="protein sequence ID" value="EUB54626.1"/>
    <property type="molecule type" value="Genomic_DNA"/>
</dbReference>
<reference evidence="2 3" key="1">
    <citation type="journal article" date="2013" name="Nat. Genet.">
        <title>The genome of the hydatid tapeworm Echinococcus granulosus.</title>
        <authorList>
            <person name="Zheng H."/>
            <person name="Zhang W."/>
            <person name="Zhang L."/>
            <person name="Zhang Z."/>
            <person name="Li J."/>
            <person name="Lu G."/>
            <person name="Zhu Y."/>
            <person name="Wang Y."/>
            <person name="Huang Y."/>
            <person name="Liu J."/>
            <person name="Kang H."/>
            <person name="Chen J."/>
            <person name="Wang L."/>
            <person name="Chen A."/>
            <person name="Yu S."/>
            <person name="Gao Z."/>
            <person name="Jin L."/>
            <person name="Gu W."/>
            <person name="Wang Z."/>
            <person name="Zhao L."/>
            <person name="Shi B."/>
            <person name="Wen H."/>
            <person name="Lin R."/>
            <person name="Jones M.K."/>
            <person name="Brejova B."/>
            <person name="Vinar T."/>
            <person name="Zhao G."/>
            <person name="McManus D.P."/>
            <person name="Chen Z."/>
            <person name="Zhou Y."/>
            <person name="Wang S."/>
        </authorList>
    </citation>
    <scope>NUCLEOTIDE SEQUENCE [LARGE SCALE GENOMIC DNA]</scope>
</reference>
<accession>W6U265</accession>
<dbReference type="CTD" id="36346234"/>
<dbReference type="RefSeq" id="XP_024345822.1">
    <property type="nucleotide sequence ID" value="XM_024499768.1"/>
</dbReference>
<keyword evidence="1" id="KW-0812">Transmembrane</keyword>
<gene>
    <name evidence="2" type="ORF">EGR_10519</name>
</gene>
<keyword evidence="1" id="KW-1133">Transmembrane helix</keyword>
<protein>
    <submittedName>
        <fullName evidence="2">Uncharacterized protein</fullName>
    </submittedName>
</protein>
<name>W6U265_ECHGR</name>
<evidence type="ECO:0000256" key="1">
    <source>
        <dbReference type="SAM" id="Phobius"/>
    </source>
</evidence>
<keyword evidence="1" id="KW-0472">Membrane</keyword>
<feature type="transmembrane region" description="Helical" evidence="1">
    <location>
        <begin position="144"/>
        <end position="163"/>
    </location>
</feature>
<keyword evidence="3" id="KW-1185">Reference proteome</keyword>
<evidence type="ECO:0000313" key="2">
    <source>
        <dbReference type="EMBL" id="EUB54626.1"/>
    </source>
</evidence>
<proteinExistence type="predicted"/>
<organism evidence="2 3">
    <name type="scientific">Echinococcus granulosus</name>
    <name type="common">Hydatid tapeworm</name>
    <dbReference type="NCBI Taxonomy" id="6210"/>
    <lineage>
        <taxon>Eukaryota</taxon>
        <taxon>Metazoa</taxon>
        <taxon>Spiralia</taxon>
        <taxon>Lophotrochozoa</taxon>
        <taxon>Platyhelminthes</taxon>
        <taxon>Cestoda</taxon>
        <taxon>Eucestoda</taxon>
        <taxon>Cyclophyllidea</taxon>
        <taxon>Taeniidae</taxon>
        <taxon>Echinococcus</taxon>
        <taxon>Echinococcus granulosus group</taxon>
    </lineage>
</organism>
<evidence type="ECO:0000313" key="3">
    <source>
        <dbReference type="Proteomes" id="UP000019149"/>
    </source>
</evidence>
<dbReference type="GeneID" id="36346234"/>
<sequence length="207" mass="23324">MCQRTCLISGKKHQIVNDENKLEFYNDFFHVVAISPSGVFIIFANCIEHIKVDEALVDYPRTACSPPTSHGLSGLNQTMCDFCLSSQATFLIMPLTSSAGKHACCFGWERDGRERGGKEGQKGRKMVLSCSSTATDVLFSKMNYISFFSLITLLIISVASNLAKMYVTWHYIHCILLHRPRAVDFFFRKCLGHLNPIVPFKTFHLST</sequence>
<dbReference type="KEGG" id="egl:EGR_10519"/>
<dbReference type="AlphaFoldDB" id="W6U265"/>